<keyword evidence="18" id="KW-1185">Reference proteome</keyword>
<feature type="domain" description="CRESS-DNA virus Rep endonuclease" evidence="16">
    <location>
        <begin position="1"/>
        <end position="99"/>
    </location>
</feature>
<dbReference type="Pfam" id="PF02407">
    <property type="entry name" value="Viral_Rep"/>
    <property type="match status" value="1"/>
</dbReference>
<keyword evidence="15" id="KW-0238">DNA-binding</keyword>
<evidence type="ECO:0000256" key="10">
    <source>
        <dbReference type="ARBA" id="ARBA00022759"/>
    </source>
</evidence>
<evidence type="ECO:0000259" key="16">
    <source>
        <dbReference type="PROSITE" id="PS52020"/>
    </source>
</evidence>
<keyword evidence="13" id="KW-0067">ATP-binding</keyword>
<proteinExistence type="predicted"/>
<reference evidence="17" key="1">
    <citation type="submission" date="2020-10" db="EMBL/GenBank/DDBJ databases">
        <authorList>
            <person name="Malki K."/>
            <person name="Breitbart M."/>
        </authorList>
    </citation>
    <scope>NUCLEOTIDE SEQUENCE</scope>
    <source>
        <strain evidence="17">CtVGY598</strain>
    </source>
</reference>
<keyword evidence="7" id="KW-0540">Nuclease</keyword>
<keyword evidence="3" id="KW-1048">Host nucleus</keyword>
<keyword evidence="10" id="KW-0255">Endonuclease</keyword>
<dbReference type="EMBL" id="MW202688">
    <property type="protein sequence ID" value="UOF80447.1"/>
    <property type="molecule type" value="Genomic_DNA"/>
</dbReference>
<dbReference type="InterPro" id="IPR049912">
    <property type="entry name" value="CRESS_DNA_REP"/>
</dbReference>
<evidence type="ECO:0000256" key="6">
    <source>
        <dbReference type="ARBA" id="ARBA00022705"/>
    </source>
</evidence>
<evidence type="ECO:0000256" key="4">
    <source>
        <dbReference type="ARBA" id="ARBA00022679"/>
    </source>
</evidence>
<comment type="cofactor">
    <cofactor evidence="1">
        <name>Mg(2+)</name>
        <dbReference type="ChEBI" id="CHEBI:18420"/>
    </cofactor>
</comment>
<keyword evidence="12" id="KW-0347">Helicase</keyword>
<evidence type="ECO:0000313" key="17">
    <source>
        <dbReference type="EMBL" id="UOF80447.1"/>
    </source>
</evidence>
<keyword evidence="11" id="KW-0378">Hydrolase</keyword>
<evidence type="ECO:0000256" key="5">
    <source>
        <dbReference type="ARBA" id="ARBA00022695"/>
    </source>
</evidence>
<protein>
    <submittedName>
        <fullName evidence="17">Rep protein</fullName>
    </submittedName>
</protein>
<evidence type="ECO:0000256" key="13">
    <source>
        <dbReference type="ARBA" id="ARBA00022840"/>
    </source>
</evidence>
<evidence type="ECO:0000256" key="3">
    <source>
        <dbReference type="ARBA" id="ARBA00022562"/>
    </source>
</evidence>
<evidence type="ECO:0000313" key="18">
    <source>
        <dbReference type="Proteomes" id="UP000830482"/>
    </source>
</evidence>
<evidence type="ECO:0000256" key="8">
    <source>
        <dbReference type="ARBA" id="ARBA00022723"/>
    </source>
</evidence>
<evidence type="ECO:0000256" key="11">
    <source>
        <dbReference type="ARBA" id="ARBA00022801"/>
    </source>
</evidence>
<evidence type="ECO:0000256" key="15">
    <source>
        <dbReference type="ARBA" id="ARBA00023125"/>
    </source>
</evidence>
<keyword evidence="14" id="KW-0190">Covalent protein-DNA linkage</keyword>
<keyword evidence="8" id="KW-0479">Metal-binding</keyword>
<accession>A0ABY4CHE0</accession>
<evidence type="ECO:0000256" key="7">
    <source>
        <dbReference type="ARBA" id="ARBA00022722"/>
    </source>
</evidence>
<dbReference type="PROSITE" id="PS52020">
    <property type="entry name" value="CRESS_DNA_REP"/>
    <property type="match status" value="1"/>
</dbReference>
<keyword evidence="9" id="KW-0547">Nucleotide-binding</keyword>
<evidence type="ECO:0000256" key="2">
    <source>
        <dbReference type="ARBA" id="ARBA00004147"/>
    </source>
</evidence>
<evidence type="ECO:0000256" key="14">
    <source>
        <dbReference type="ARBA" id="ARBA00023124"/>
    </source>
</evidence>
<keyword evidence="5" id="KW-0548">Nucleotidyltransferase</keyword>
<dbReference type="Gene3D" id="3.40.1310.20">
    <property type="match status" value="1"/>
</dbReference>
<evidence type="ECO:0000256" key="9">
    <source>
        <dbReference type="ARBA" id="ARBA00022741"/>
    </source>
</evidence>
<keyword evidence="6" id="KW-0235">DNA replication</keyword>
<evidence type="ECO:0000256" key="1">
    <source>
        <dbReference type="ARBA" id="ARBA00001946"/>
    </source>
</evidence>
<dbReference type="Proteomes" id="UP000830482">
    <property type="component" value="Chromosome"/>
</dbReference>
<sequence length="297" mass="34142">MSKSRRFCFTLNNPTDDECQALVDFLDGDRCVYGVFGRETGAEGTPHLQGFLILPTPQRFSFLHRAISPRLHLETTRGTSQQASDYCKKDGDYEEFGVFPASQGKRTDIEAFTTWVKEQSTSPSEREVARQFPSLYLRYRSSLLDLVEHLRPEPEFGSGGSLREWQRLLVDRLEEAPDDRSVMFYVDESGGMGKSYFVRYCFTKFAGQVQALSVGKRDDLTFAVDTTKSIFIFDIPRLHMEYLQYSVLEKLKDQILFSAKYASRTKFLPNPVHVVVFCNEFPNMEALTEDRFDITTL</sequence>
<evidence type="ECO:0000256" key="12">
    <source>
        <dbReference type="ARBA" id="ARBA00022806"/>
    </source>
</evidence>
<comment type="subcellular location">
    <subcellularLocation>
        <location evidence="2">Host nucleus</location>
    </subcellularLocation>
</comment>
<keyword evidence="4" id="KW-0808">Transferase</keyword>
<organism evidence="17 18">
    <name type="scientific">Circoviridae sp</name>
    <dbReference type="NCBI Taxonomy" id="1954248"/>
    <lineage>
        <taxon>Viruses</taxon>
        <taxon>Monodnaviria</taxon>
        <taxon>Shotokuvirae</taxon>
        <taxon>Cressdnaviricota</taxon>
        <taxon>Arfiviricetes</taxon>
        <taxon>Rohanvirales</taxon>
        <taxon>Nenyaviridae</taxon>
        <taxon>Galvornvirus</taxon>
        <taxon>Galvornvirus isengard</taxon>
    </lineage>
</organism>
<name>A0ABY4CHE0_9VIRU</name>